<protein>
    <submittedName>
        <fullName evidence="1">Uncharacterized protein</fullName>
    </submittedName>
</protein>
<evidence type="ECO:0000313" key="2">
    <source>
        <dbReference type="Proteomes" id="UP000186817"/>
    </source>
</evidence>
<dbReference type="Proteomes" id="UP000186817">
    <property type="component" value="Unassembled WGS sequence"/>
</dbReference>
<sequence>MGRGTPPVPPRNDLPDSWVNEAAASALQRLTLAGVGQTHRPTSSDAPSLFGEWYAQTEGDSFFGAGPAGPLDLRGQSSYYGWPGSQLSPF</sequence>
<dbReference type="EMBL" id="LSRX01000334">
    <property type="protein sequence ID" value="OLQ00244.1"/>
    <property type="molecule type" value="Genomic_DNA"/>
</dbReference>
<reference evidence="1 2" key="1">
    <citation type="submission" date="2016-02" db="EMBL/GenBank/DDBJ databases">
        <title>Genome analysis of coral dinoflagellate symbionts highlights evolutionary adaptations to a symbiotic lifestyle.</title>
        <authorList>
            <person name="Aranda M."/>
            <person name="Li Y."/>
            <person name="Liew Y.J."/>
            <person name="Baumgarten S."/>
            <person name="Simakov O."/>
            <person name="Wilson M."/>
            <person name="Piel J."/>
            <person name="Ashoor H."/>
            <person name="Bougouffa S."/>
            <person name="Bajic V.B."/>
            <person name="Ryu T."/>
            <person name="Ravasi T."/>
            <person name="Bayer T."/>
            <person name="Micklem G."/>
            <person name="Kim H."/>
            <person name="Bhak J."/>
            <person name="Lajeunesse T.C."/>
            <person name="Voolstra C.R."/>
        </authorList>
    </citation>
    <scope>NUCLEOTIDE SEQUENCE [LARGE SCALE GENOMIC DNA]</scope>
    <source>
        <strain evidence="1 2">CCMP2467</strain>
    </source>
</reference>
<gene>
    <name evidence="1" type="ORF">AK812_SmicGene17121</name>
</gene>
<comment type="caution">
    <text evidence="1">The sequence shown here is derived from an EMBL/GenBank/DDBJ whole genome shotgun (WGS) entry which is preliminary data.</text>
</comment>
<evidence type="ECO:0000313" key="1">
    <source>
        <dbReference type="EMBL" id="OLQ00244.1"/>
    </source>
</evidence>
<proteinExistence type="predicted"/>
<dbReference type="AlphaFoldDB" id="A0A1Q9DYH6"/>
<accession>A0A1Q9DYH6</accession>
<organism evidence="1 2">
    <name type="scientific">Symbiodinium microadriaticum</name>
    <name type="common">Dinoflagellate</name>
    <name type="synonym">Zooxanthella microadriatica</name>
    <dbReference type="NCBI Taxonomy" id="2951"/>
    <lineage>
        <taxon>Eukaryota</taxon>
        <taxon>Sar</taxon>
        <taxon>Alveolata</taxon>
        <taxon>Dinophyceae</taxon>
        <taxon>Suessiales</taxon>
        <taxon>Symbiodiniaceae</taxon>
        <taxon>Symbiodinium</taxon>
    </lineage>
</organism>
<name>A0A1Q9DYH6_SYMMI</name>
<keyword evidence="2" id="KW-1185">Reference proteome</keyword>